<reference evidence="5" key="1">
    <citation type="submission" date="2009-08" db="EMBL/GenBank/DDBJ databases">
        <title>The complete genome of Chitinophaga pinensis DSM 2588.</title>
        <authorList>
            <consortium name="US DOE Joint Genome Institute (JGI-PGF)"/>
            <person name="Lucas S."/>
            <person name="Copeland A."/>
            <person name="Lapidus A."/>
            <person name="Glavina del Rio T."/>
            <person name="Dalin E."/>
            <person name="Tice H."/>
            <person name="Bruce D."/>
            <person name="Goodwin L."/>
            <person name="Pitluck S."/>
            <person name="Kyrpides N."/>
            <person name="Mavromatis K."/>
            <person name="Ivanova N."/>
            <person name="Mikhailova N."/>
            <person name="Sims D."/>
            <person name="Meinche L."/>
            <person name="Brettin T."/>
            <person name="Detter J.C."/>
            <person name="Han C."/>
            <person name="Larimer F."/>
            <person name="Land M."/>
            <person name="Hauser L."/>
            <person name="Markowitz V."/>
            <person name="Cheng J.-F."/>
            <person name="Hugenholtz P."/>
            <person name="Woyke T."/>
            <person name="Wu D."/>
            <person name="Spring S."/>
            <person name="Klenk H.-P."/>
            <person name="Eisen J.A."/>
        </authorList>
    </citation>
    <scope>NUCLEOTIDE SEQUENCE [LARGE SCALE GENOMIC DNA]</scope>
    <source>
        <strain evidence="5">ATCC 43595 / DSM 2588 / LMG 13176 / NBRC 15968 / NCIMB 11800 / UQM 2034</strain>
    </source>
</reference>
<dbReference type="GO" id="GO:0016491">
    <property type="term" value="F:oxidoreductase activity"/>
    <property type="evidence" value="ECO:0007669"/>
    <property type="project" value="UniProtKB-KW"/>
</dbReference>
<dbReference type="CDD" id="cd05374">
    <property type="entry name" value="17beta-HSD-like_SDR_c"/>
    <property type="match status" value="1"/>
</dbReference>
<evidence type="ECO:0000313" key="5">
    <source>
        <dbReference type="Proteomes" id="UP000002215"/>
    </source>
</evidence>
<dbReference type="Gene3D" id="3.40.50.720">
    <property type="entry name" value="NAD(P)-binding Rossmann-like Domain"/>
    <property type="match status" value="1"/>
</dbReference>
<dbReference type="PANTHER" id="PTHR43976:SF16">
    <property type="entry name" value="SHORT-CHAIN DEHYDROGENASE_REDUCTASE FAMILY PROTEIN"/>
    <property type="match status" value="1"/>
</dbReference>
<dbReference type="InterPro" id="IPR051911">
    <property type="entry name" value="SDR_oxidoreductase"/>
</dbReference>
<name>A0A979G2T9_CHIPD</name>
<dbReference type="KEGG" id="cpi:Cpin_2210"/>
<dbReference type="PRINTS" id="PR00080">
    <property type="entry name" value="SDRFAMILY"/>
</dbReference>
<dbReference type="AlphaFoldDB" id="A0A979G2T9"/>
<gene>
    <name evidence="4" type="ordered locus">Cpin_2210</name>
</gene>
<dbReference type="EMBL" id="CP001699">
    <property type="protein sequence ID" value="ACU59702.1"/>
    <property type="molecule type" value="Genomic_DNA"/>
</dbReference>
<dbReference type="PRINTS" id="PR00081">
    <property type="entry name" value="GDHRDH"/>
</dbReference>
<reference evidence="4 5" key="2">
    <citation type="journal article" date="2010" name="Stand. Genomic Sci.">
        <title>Complete genome sequence of Chitinophaga pinensis type strain (UQM 2034).</title>
        <authorList>
            <person name="Glavina Del Rio T."/>
            <person name="Abt B."/>
            <person name="Spring S."/>
            <person name="Lapidus A."/>
            <person name="Nolan M."/>
            <person name="Tice H."/>
            <person name="Copeland A."/>
            <person name="Cheng J.F."/>
            <person name="Chen F."/>
            <person name="Bruce D."/>
            <person name="Goodwin L."/>
            <person name="Pitluck S."/>
            <person name="Ivanova N."/>
            <person name="Mavromatis K."/>
            <person name="Mikhailova N."/>
            <person name="Pati A."/>
            <person name="Chen A."/>
            <person name="Palaniappan K."/>
            <person name="Land M."/>
            <person name="Hauser L."/>
            <person name="Chang Y.J."/>
            <person name="Jeffries C.D."/>
            <person name="Chain P."/>
            <person name="Saunders E."/>
            <person name="Detter J.C."/>
            <person name="Brettin T."/>
            <person name="Rohde M."/>
            <person name="Goker M."/>
            <person name="Bristow J."/>
            <person name="Eisen J.A."/>
            <person name="Markowitz V."/>
            <person name="Hugenholtz P."/>
            <person name="Kyrpides N.C."/>
            <person name="Klenk H.P."/>
            <person name="Lucas S."/>
        </authorList>
    </citation>
    <scope>NUCLEOTIDE SEQUENCE [LARGE SCALE GENOMIC DNA]</scope>
    <source>
        <strain evidence="5">ATCC 43595 / DSM 2588 / LMG 13176 / NBRC 15968 / NCIMB 11800 / UQM 2034</strain>
    </source>
</reference>
<evidence type="ECO:0000256" key="3">
    <source>
        <dbReference type="RuleBase" id="RU000363"/>
    </source>
</evidence>
<dbReference type="InterPro" id="IPR020904">
    <property type="entry name" value="Sc_DH/Rdtase_CS"/>
</dbReference>
<dbReference type="PANTHER" id="PTHR43976">
    <property type="entry name" value="SHORT CHAIN DEHYDROGENASE"/>
    <property type="match status" value="1"/>
</dbReference>
<dbReference type="Pfam" id="PF00106">
    <property type="entry name" value="adh_short"/>
    <property type="match status" value="1"/>
</dbReference>
<evidence type="ECO:0000256" key="2">
    <source>
        <dbReference type="ARBA" id="ARBA00023002"/>
    </source>
</evidence>
<keyword evidence="2" id="KW-0560">Oxidoreductase</keyword>
<dbReference type="SUPFAM" id="SSF51735">
    <property type="entry name" value="NAD(P)-binding Rossmann-fold domains"/>
    <property type="match status" value="1"/>
</dbReference>
<dbReference type="InterPro" id="IPR036291">
    <property type="entry name" value="NAD(P)-bd_dom_sf"/>
</dbReference>
<evidence type="ECO:0000313" key="4">
    <source>
        <dbReference type="EMBL" id="ACU59702.1"/>
    </source>
</evidence>
<dbReference type="NCBIfam" id="NF004824">
    <property type="entry name" value="PRK06180.1"/>
    <property type="match status" value="1"/>
</dbReference>
<protein>
    <submittedName>
        <fullName evidence="4">Short-chain dehydrogenase/reductase SDR</fullName>
    </submittedName>
</protein>
<dbReference type="Proteomes" id="UP000002215">
    <property type="component" value="Chromosome"/>
</dbReference>
<comment type="similarity">
    <text evidence="1 3">Belongs to the short-chain dehydrogenases/reductases (SDR) family.</text>
</comment>
<dbReference type="InterPro" id="IPR002347">
    <property type="entry name" value="SDR_fam"/>
</dbReference>
<proteinExistence type="inferred from homology"/>
<sequence>MSVSTVHQFQIIINMASQKVLMVTGAFKGFGLEIVKAALAAGDRVVATVRSGADNLFTALGKPAALTVVTMDVTNEEQVKEAVTTALEKAGKIDVLINNAGYGILAGIEEAADHEVKKQYDTNVFGLLNVLRSVLPSMRQKRSGHVINISSLFGYDSVIGWGIYGSTKFAVEGISKALAKEVAPFGIKVTALAPGLFTTDFLGKGSYQESVNKIDDYADTIGQVRQVPEQLHGQQPGDPLKLAQVVIKIAHTEHPPLHLPVGTDAVEMLRNNAAAMLEETARWITVAVSTDHVVKK</sequence>
<accession>A0A979G2T9</accession>
<organism evidence="4 5">
    <name type="scientific">Chitinophaga pinensis (strain ATCC 43595 / DSM 2588 / LMG 13176 / NBRC 15968 / NCIMB 11800 / UQM 2034)</name>
    <dbReference type="NCBI Taxonomy" id="485918"/>
    <lineage>
        <taxon>Bacteria</taxon>
        <taxon>Pseudomonadati</taxon>
        <taxon>Bacteroidota</taxon>
        <taxon>Chitinophagia</taxon>
        <taxon>Chitinophagales</taxon>
        <taxon>Chitinophagaceae</taxon>
        <taxon>Chitinophaga</taxon>
    </lineage>
</organism>
<evidence type="ECO:0000256" key="1">
    <source>
        <dbReference type="ARBA" id="ARBA00006484"/>
    </source>
</evidence>
<dbReference type="PROSITE" id="PS00061">
    <property type="entry name" value="ADH_SHORT"/>
    <property type="match status" value="1"/>
</dbReference>